<dbReference type="InParanoid" id="K1RLE9"/>
<proteinExistence type="predicted"/>
<evidence type="ECO:0000313" key="1">
    <source>
        <dbReference type="EMBL" id="EKC35136.1"/>
    </source>
</evidence>
<gene>
    <name evidence="1" type="ORF">CGI_10018762</name>
</gene>
<accession>K1RLE9</accession>
<reference evidence="1" key="1">
    <citation type="journal article" date="2012" name="Nature">
        <title>The oyster genome reveals stress adaptation and complexity of shell formation.</title>
        <authorList>
            <person name="Zhang G."/>
            <person name="Fang X."/>
            <person name="Guo X."/>
            <person name="Li L."/>
            <person name="Luo R."/>
            <person name="Xu F."/>
            <person name="Yang P."/>
            <person name="Zhang L."/>
            <person name="Wang X."/>
            <person name="Qi H."/>
            <person name="Xiong Z."/>
            <person name="Que H."/>
            <person name="Xie Y."/>
            <person name="Holland P.W."/>
            <person name="Paps J."/>
            <person name="Zhu Y."/>
            <person name="Wu F."/>
            <person name="Chen Y."/>
            <person name="Wang J."/>
            <person name="Peng C."/>
            <person name="Meng J."/>
            <person name="Yang L."/>
            <person name="Liu J."/>
            <person name="Wen B."/>
            <person name="Zhang N."/>
            <person name="Huang Z."/>
            <person name="Zhu Q."/>
            <person name="Feng Y."/>
            <person name="Mount A."/>
            <person name="Hedgecock D."/>
            <person name="Xu Z."/>
            <person name="Liu Y."/>
            <person name="Domazet-Loso T."/>
            <person name="Du Y."/>
            <person name="Sun X."/>
            <person name="Zhang S."/>
            <person name="Liu B."/>
            <person name="Cheng P."/>
            <person name="Jiang X."/>
            <person name="Li J."/>
            <person name="Fan D."/>
            <person name="Wang W."/>
            <person name="Fu W."/>
            <person name="Wang T."/>
            <person name="Wang B."/>
            <person name="Zhang J."/>
            <person name="Peng Z."/>
            <person name="Li Y."/>
            <person name="Li N."/>
            <person name="Wang J."/>
            <person name="Chen M."/>
            <person name="He Y."/>
            <person name="Tan F."/>
            <person name="Song X."/>
            <person name="Zheng Q."/>
            <person name="Huang R."/>
            <person name="Yang H."/>
            <person name="Du X."/>
            <person name="Chen L."/>
            <person name="Yang M."/>
            <person name="Gaffney P.M."/>
            <person name="Wang S."/>
            <person name="Luo L."/>
            <person name="She Z."/>
            <person name="Ming Y."/>
            <person name="Huang W."/>
            <person name="Zhang S."/>
            <person name="Huang B."/>
            <person name="Zhang Y."/>
            <person name="Qu T."/>
            <person name="Ni P."/>
            <person name="Miao G."/>
            <person name="Wang J."/>
            <person name="Wang Q."/>
            <person name="Steinberg C.E."/>
            <person name="Wang H."/>
            <person name="Li N."/>
            <person name="Qian L."/>
            <person name="Zhang G."/>
            <person name="Li Y."/>
            <person name="Yang H."/>
            <person name="Liu X."/>
            <person name="Wang J."/>
            <person name="Yin Y."/>
            <person name="Wang J."/>
        </authorList>
    </citation>
    <scope>NUCLEOTIDE SEQUENCE [LARGE SCALE GENOMIC DNA]</scope>
    <source>
        <strain evidence="1">05x7-T-G4-1.051#20</strain>
    </source>
</reference>
<sequence length="60" mass="6791">MGNVQRLPSLGQTNIYLRESKETLSRCFIMEYGASAHSTLPPPSSRVQVHRQRGLFVVVF</sequence>
<organism evidence="1">
    <name type="scientific">Magallana gigas</name>
    <name type="common">Pacific oyster</name>
    <name type="synonym">Crassostrea gigas</name>
    <dbReference type="NCBI Taxonomy" id="29159"/>
    <lineage>
        <taxon>Eukaryota</taxon>
        <taxon>Metazoa</taxon>
        <taxon>Spiralia</taxon>
        <taxon>Lophotrochozoa</taxon>
        <taxon>Mollusca</taxon>
        <taxon>Bivalvia</taxon>
        <taxon>Autobranchia</taxon>
        <taxon>Pteriomorphia</taxon>
        <taxon>Ostreida</taxon>
        <taxon>Ostreoidea</taxon>
        <taxon>Ostreidae</taxon>
        <taxon>Magallana</taxon>
    </lineage>
</organism>
<dbReference type="HOGENOM" id="CLU_2943982_0_0_1"/>
<name>K1RLE9_MAGGI</name>
<dbReference type="EMBL" id="JH818057">
    <property type="protein sequence ID" value="EKC35136.1"/>
    <property type="molecule type" value="Genomic_DNA"/>
</dbReference>
<protein>
    <submittedName>
        <fullName evidence="1">Uncharacterized protein</fullName>
    </submittedName>
</protein>
<dbReference type="AlphaFoldDB" id="K1RLE9"/>